<evidence type="ECO:0000256" key="1">
    <source>
        <dbReference type="SAM" id="MobiDB-lite"/>
    </source>
</evidence>
<proteinExistence type="predicted"/>
<name>A0A2P8A0P9_9PEZI</name>
<organism evidence="2 3">
    <name type="scientific">Elsinoe australis</name>
    <dbReference type="NCBI Taxonomy" id="40998"/>
    <lineage>
        <taxon>Eukaryota</taxon>
        <taxon>Fungi</taxon>
        <taxon>Dikarya</taxon>
        <taxon>Ascomycota</taxon>
        <taxon>Pezizomycotina</taxon>
        <taxon>Dothideomycetes</taxon>
        <taxon>Dothideomycetidae</taxon>
        <taxon>Myriangiales</taxon>
        <taxon>Elsinoaceae</taxon>
        <taxon>Elsinoe</taxon>
    </lineage>
</organism>
<accession>A0A2P8A0P9</accession>
<dbReference type="Proteomes" id="UP000243723">
    <property type="component" value="Unassembled WGS sequence"/>
</dbReference>
<keyword evidence="3" id="KW-1185">Reference proteome</keyword>
<comment type="caution">
    <text evidence="2">The sequence shown here is derived from an EMBL/GenBank/DDBJ whole genome shotgun (WGS) entry which is preliminary data.</text>
</comment>
<feature type="region of interest" description="Disordered" evidence="1">
    <location>
        <begin position="28"/>
        <end position="112"/>
    </location>
</feature>
<sequence>MSEASVGVNEWTPAKVRLWLQVRPGAWRKELTQPEPEQVDQPADEPTATDDLPVPTPEPEHVDQPADDHPAPPDDLPPPDTLPVPLDPDEEGCDRGRTTAFGAIERGRTRGRHHLSPLLLSTATQQPPSQAALPAMLSGLQYVSQMAQRLAGVDDSQESWEEGQRSGGDGVVEKANNERRHLVVVRGREDVEGKANNE</sequence>
<dbReference type="AlphaFoldDB" id="A0A2P8A0P9"/>
<feature type="compositionally biased region" description="Basic and acidic residues" evidence="1">
    <location>
        <begin position="58"/>
        <end position="72"/>
    </location>
</feature>
<dbReference type="EMBL" id="NHZQ01000087">
    <property type="protein sequence ID" value="PSK54040.1"/>
    <property type="molecule type" value="Genomic_DNA"/>
</dbReference>
<evidence type="ECO:0000313" key="3">
    <source>
        <dbReference type="Proteomes" id="UP000243723"/>
    </source>
</evidence>
<protein>
    <submittedName>
        <fullName evidence="2">Uncharacterized protein</fullName>
    </submittedName>
</protein>
<evidence type="ECO:0000313" key="2">
    <source>
        <dbReference type="EMBL" id="PSK54040.1"/>
    </source>
</evidence>
<gene>
    <name evidence="2" type="ORF">B9Z65_7846</name>
</gene>
<reference evidence="2 3" key="1">
    <citation type="submission" date="2017-05" db="EMBL/GenBank/DDBJ databases">
        <title>Draft genome sequence of Elsinoe australis.</title>
        <authorList>
            <person name="Cheng Q."/>
        </authorList>
    </citation>
    <scope>NUCLEOTIDE SEQUENCE [LARGE SCALE GENOMIC DNA]</scope>
    <source>
        <strain evidence="2 3">NL1</strain>
    </source>
</reference>
<feature type="compositionally biased region" description="Pro residues" evidence="1">
    <location>
        <begin position="73"/>
        <end position="86"/>
    </location>
</feature>
<feature type="region of interest" description="Disordered" evidence="1">
    <location>
        <begin position="153"/>
        <end position="178"/>
    </location>
</feature>